<organism evidence="3 4">
    <name type="scientific">Pycnococcus provasolii</name>
    <dbReference type="NCBI Taxonomy" id="41880"/>
    <lineage>
        <taxon>Eukaryota</taxon>
        <taxon>Viridiplantae</taxon>
        <taxon>Chlorophyta</taxon>
        <taxon>Pseudoscourfieldiophyceae</taxon>
        <taxon>Pseudoscourfieldiales</taxon>
        <taxon>Pycnococcaceae</taxon>
        <taxon>Pycnococcus</taxon>
    </lineage>
</organism>
<feature type="compositionally biased region" description="Basic and acidic residues" evidence="1">
    <location>
        <begin position="284"/>
        <end position="295"/>
    </location>
</feature>
<evidence type="ECO:0000313" key="3">
    <source>
        <dbReference type="EMBL" id="GHP03343.1"/>
    </source>
</evidence>
<dbReference type="InterPro" id="IPR008271">
    <property type="entry name" value="Ser/Thr_kinase_AS"/>
</dbReference>
<evidence type="ECO:0000313" key="4">
    <source>
        <dbReference type="Proteomes" id="UP000660262"/>
    </source>
</evidence>
<dbReference type="Proteomes" id="UP000660262">
    <property type="component" value="Unassembled WGS sequence"/>
</dbReference>
<dbReference type="Pfam" id="PF00069">
    <property type="entry name" value="Pkinase"/>
    <property type="match status" value="1"/>
</dbReference>
<dbReference type="PROSITE" id="PS50011">
    <property type="entry name" value="PROTEIN_KINASE_DOM"/>
    <property type="match status" value="1"/>
</dbReference>
<dbReference type="SUPFAM" id="SSF51126">
    <property type="entry name" value="Pectin lyase-like"/>
    <property type="match status" value="1"/>
</dbReference>
<dbReference type="SUPFAM" id="SSF56112">
    <property type="entry name" value="Protein kinase-like (PK-like)"/>
    <property type="match status" value="1"/>
</dbReference>
<dbReference type="Gene3D" id="3.30.200.20">
    <property type="entry name" value="Phosphorylase Kinase, domain 1"/>
    <property type="match status" value="1"/>
</dbReference>
<name>A0A830HA86_9CHLO</name>
<accession>A0A830HA86</accession>
<feature type="compositionally biased region" description="Pro residues" evidence="1">
    <location>
        <begin position="195"/>
        <end position="216"/>
    </location>
</feature>
<dbReference type="EMBL" id="BNJQ01000005">
    <property type="protein sequence ID" value="GHP03343.1"/>
    <property type="molecule type" value="Genomic_DNA"/>
</dbReference>
<comment type="caution">
    <text evidence="3">The sequence shown here is derived from an EMBL/GenBank/DDBJ whole genome shotgun (WGS) entry which is preliminary data.</text>
</comment>
<dbReference type="PANTHER" id="PTHR44329:SF214">
    <property type="entry name" value="PROTEIN KINASE DOMAIN-CONTAINING PROTEIN"/>
    <property type="match status" value="1"/>
</dbReference>
<dbReference type="GO" id="GO:0005524">
    <property type="term" value="F:ATP binding"/>
    <property type="evidence" value="ECO:0007669"/>
    <property type="project" value="InterPro"/>
</dbReference>
<dbReference type="Gene3D" id="1.10.510.10">
    <property type="entry name" value="Transferase(Phosphotransferase) domain 1"/>
    <property type="match status" value="1"/>
</dbReference>
<dbReference type="GO" id="GO:0004674">
    <property type="term" value="F:protein serine/threonine kinase activity"/>
    <property type="evidence" value="ECO:0007669"/>
    <property type="project" value="TreeGrafter"/>
</dbReference>
<feature type="region of interest" description="Disordered" evidence="1">
    <location>
        <begin position="283"/>
        <end position="336"/>
    </location>
</feature>
<dbReference type="InterPro" id="IPR011009">
    <property type="entry name" value="Kinase-like_dom_sf"/>
</dbReference>
<dbReference type="PANTHER" id="PTHR44329">
    <property type="entry name" value="SERINE/THREONINE-PROTEIN KINASE TNNI3K-RELATED"/>
    <property type="match status" value="1"/>
</dbReference>
<evidence type="ECO:0000259" key="2">
    <source>
        <dbReference type="PROSITE" id="PS50011"/>
    </source>
</evidence>
<keyword evidence="4" id="KW-1185">Reference proteome</keyword>
<dbReference type="AlphaFoldDB" id="A0A830HA86"/>
<protein>
    <recommendedName>
        <fullName evidence="2">Protein kinase domain-containing protein</fullName>
    </recommendedName>
</protein>
<feature type="compositionally biased region" description="Pro residues" evidence="1">
    <location>
        <begin position="223"/>
        <end position="241"/>
    </location>
</feature>
<dbReference type="InterPro" id="IPR051681">
    <property type="entry name" value="Ser/Thr_Kinases-Pseudokinases"/>
</dbReference>
<feature type="region of interest" description="Disordered" evidence="1">
    <location>
        <begin position="193"/>
        <end position="244"/>
    </location>
</feature>
<dbReference type="CDD" id="cd00180">
    <property type="entry name" value="PKc"/>
    <property type="match status" value="1"/>
</dbReference>
<evidence type="ECO:0000256" key="1">
    <source>
        <dbReference type="SAM" id="MobiDB-lite"/>
    </source>
</evidence>
<sequence length="705" mass="76268">MTSAVLPSTLSDDTAVVSSYEELAGNLTSPTVKKIYVTQDIVYPAEAPADGLLLMRDITNAGSGWGGAVFLWSSSATFDDCDFVRNKASWRCGAVYVWCSAKAVFYETSFTENSGMQYGGAIVADHGIIECYNCTFAGNSVLLGGGMGRNCHAFSAHSDQPARLLAVGSPTVDIAPGDVTVLGPYAFADVIDKLVPPPPPPPPSPSPPPPPPPRPPGRGGLEPMPPMPSMPSIPSILPPTPTLSRSGGADTYTIVGISVAGIISISCFVGTGILAMRRHYSVSSEEKQDREEDRPANISSHSVEMVADMQAQPDVEEGDVEKEASTSSLDTRITNGTTTTSSMSKYSIFAIRGSPTSELEVNLGAWVAEEGAEKGLTLHDYGLERIASGSYGAVFPVMYYGQGCAMKCIEYNSSDSEPEADTLNGAFTESQHARASAKSEIMIADMADHPNLVRTFATYIYRMPSVRRDHAVLVQEMCDGKSVKSHIQDEILYQDCSSKVQIEMRKIDVCRQVLMGLQFLHTHGVIHSDVKASNVFLRSEVPLAYPGYKWRYTAKLGDFGHSIILEKGESIAIANRLGTITHAAPELASEGTASAASDTFAYGRFIWEVLQARDVWHGVPEASAREKAQRGEPLRFDDDDEHPFVLIRLCHDCCSRGKDDRPHTAEGFNRINEAWKELLRHAEAIDHAQGPPQVGQKRLRVGSEG</sequence>
<dbReference type="InterPro" id="IPR000719">
    <property type="entry name" value="Prot_kinase_dom"/>
</dbReference>
<dbReference type="OrthoDB" id="533232at2759"/>
<gene>
    <name evidence="3" type="ORF">PPROV_000209800</name>
</gene>
<dbReference type="SMART" id="SM00220">
    <property type="entry name" value="S_TKc"/>
    <property type="match status" value="1"/>
</dbReference>
<dbReference type="InterPro" id="IPR011050">
    <property type="entry name" value="Pectin_lyase_fold/virulence"/>
</dbReference>
<proteinExistence type="predicted"/>
<feature type="region of interest" description="Disordered" evidence="1">
    <location>
        <begin position="684"/>
        <end position="705"/>
    </location>
</feature>
<reference evidence="3" key="1">
    <citation type="submission" date="2020-10" db="EMBL/GenBank/DDBJ databases">
        <title>Unveiling of a novel bifunctional photoreceptor, Dualchrome1, isolated from a cosmopolitan green alga.</title>
        <authorList>
            <person name="Suzuki S."/>
            <person name="Kawachi M."/>
        </authorList>
    </citation>
    <scope>NUCLEOTIDE SEQUENCE</scope>
    <source>
        <strain evidence="3">NIES 2893</strain>
    </source>
</reference>
<feature type="domain" description="Protein kinase" evidence="2">
    <location>
        <begin position="380"/>
        <end position="679"/>
    </location>
</feature>
<dbReference type="PROSITE" id="PS00108">
    <property type="entry name" value="PROTEIN_KINASE_ST"/>
    <property type="match status" value="1"/>
</dbReference>